<dbReference type="CDD" id="cd22268">
    <property type="entry name" value="DPBB_RlpA-like"/>
    <property type="match status" value="1"/>
</dbReference>
<gene>
    <name evidence="3" type="primary">rlpA</name>
    <name evidence="6" type="ORF">HCN50_07585</name>
</gene>
<name>A0A7Y4H1U9_9BRAD</name>
<evidence type="ECO:0000256" key="2">
    <source>
        <dbReference type="ARBA" id="ARBA00023316"/>
    </source>
</evidence>
<comment type="caution">
    <text evidence="6">The sequence shown here is derived from an EMBL/GenBank/DDBJ whole genome shotgun (WGS) entry which is preliminary data.</text>
</comment>
<dbReference type="InterPro" id="IPR009009">
    <property type="entry name" value="RlpA-like_DPBB"/>
</dbReference>
<keyword evidence="2 3" id="KW-0961">Cell wall biogenesis/degradation</keyword>
<dbReference type="Gene3D" id="2.40.40.10">
    <property type="entry name" value="RlpA-like domain"/>
    <property type="match status" value="1"/>
</dbReference>
<dbReference type="RefSeq" id="WP_171708976.1">
    <property type="nucleotide sequence ID" value="NZ_JAAVLW010000002.1"/>
</dbReference>
<organism evidence="6 7">
    <name type="scientific">Bradyrhizobium archetypum</name>
    <dbReference type="NCBI Taxonomy" id="2721160"/>
    <lineage>
        <taxon>Bacteria</taxon>
        <taxon>Pseudomonadati</taxon>
        <taxon>Pseudomonadota</taxon>
        <taxon>Alphaproteobacteria</taxon>
        <taxon>Hyphomicrobiales</taxon>
        <taxon>Nitrobacteraceae</taxon>
        <taxon>Bradyrhizobium</taxon>
    </lineage>
</organism>
<feature type="signal peptide" evidence="3">
    <location>
        <begin position="1"/>
        <end position="20"/>
    </location>
</feature>
<dbReference type="GO" id="GO:0000270">
    <property type="term" value="P:peptidoglycan metabolic process"/>
    <property type="evidence" value="ECO:0007669"/>
    <property type="project" value="UniProtKB-UniRule"/>
</dbReference>
<keyword evidence="7" id="KW-1185">Reference proteome</keyword>
<dbReference type="EMBL" id="JAAVLW010000002">
    <property type="protein sequence ID" value="NOJ46104.1"/>
    <property type="molecule type" value="Genomic_DNA"/>
</dbReference>
<keyword evidence="1 3" id="KW-0456">Lyase</keyword>
<dbReference type="AlphaFoldDB" id="A0A7Y4H1U9"/>
<evidence type="ECO:0000313" key="7">
    <source>
        <dbReference type="Proteomes" id="UP000528734"/>
    </source>
</evidence>
<dbReference type="EC" id="4.2.2.-" evidence="3"/>
<sequence precursor="true">MIRPICAALALTCLSAPVFAETCIASRYGYSGGRTASGERMNPNVMTAAHRARPFGSHVTVTSHSTGRSVTVRINDRGPFVKGRCIDLSTGAARELGMAGTTTVSLR</sequence>
<proteinExistence type="inferred from homology"/>
<reference evidence="6 7" key="1">
    <citation type="submission" date="2020-03" db="EMBL/GenBank/DDBJ databases">
        <title>Bradyrhizobium diversity isolated from nodules of Muelleranthus trifoliolatus.</title>
        <authorList>
            <person name="Klepa M."/>
            <person name="Helene L."/>
            <person name="Hungria M."/>
        </authorList>
    </citation>
    <scope>NUCLEOTIDE SEQUENCE [LARGE SCALE GENOMIC DNA]</scope>
    <source>
        <strain evidence="6 7">WSM 1744</strain>
    </source>
</reference>
<evidence type="ECO:0000256" key="4">
    <source>
        <dbReference type="RuleBase" id="RU003495"/>
    </source>
</evidence>
<dbReference type="GO" id="GO:0071555">
    <property type="term" value="P:cell wall organization"/>
    <property type="evidence" value="ECO:0007669"/>
    <property type="project" value="UniProtKB-KW"/>
</dbReference>
<dbReference type="SUPFAM" id="SSF50685">
    <property type="entry name" value="Barwin-like endoglucanases"/>
    <property type="match status" value="1"/>
</dbReference>
<comment type="function">
    <text evidence="3">Lytic transglycosylase with a strong preference for naked glycan strands that lack stem peptides.</text>
</comment>
<dbReference type="InterPro" id="IPR012997">
    <property type="entry name" value="RplA"/>
</dbReference>
<dbReference type="Proteomes" id="UP000528734">
    <property type="component" value="Unassembled WGS sequence"/>
</dbReference>
<dbReference type="GO" id="GO:0008932">
    <property type="term" value="F:lytic endotransglycosylase activity"/>
    <property type="evidence" value="ECO:0007669"/>
    <property type="project" value="UniProtKB-UniRule"/>
</dbReference>
<dbReference type="InterPro" id="IPR034718">
    <property type="entry name" value="RlpA"/>
</dbReference>
<dbReference type="PANTHER" id="PTHR34183">
    <property type="entry name" value="ENDOLYTIC PEPTIDOGLYCAN TRANSGLYCOSYLASE RLPA"/>
    <property type="match status" value="1"/>
</dbReference>
<feature type="domain" description="RlpA-like protein double-psi beta-barrel" evidence="5">
    <location>
        <begin position="25"/>
        <end position="104"/>
    </location>
</feature>
<evidence type="ECO:0000256" key="1">
    <source>
        <dbReference type="ARBA" id="ARBA00023239"/>
    </source>
</evidence>
<dbReference type="HAMAP" id="MF_02071">
    <property type="entry name" value="RlpA"/>
    <property type="match status" value="1"/>
</dbReference>
<dbReference type="PANTHER" id="PTHR34183:SF8">
    <property type="entry name" value="ENDOLYTIC PEPTIDOGLYCAN TRANSGLYCOSYLASE RLPA-RELATED"/>
    <property type="match status" value="1"/>
</dbReference>
<accession>A0A7Y4H1U9</accession>
<comment type="similarity">
    <text evidence="3 4">Belongs to the RlpA family.</text>
</comment>
<protein>
    <recommendedName>
        <fullName evidence="3">Endolytic peptidoglycan transglycosylase RlpA</fullName>
        <ecNumber evidence="3">4.2.2.-</ecNumber>
    </recommendedName>
</protein>
<evidence type="ECO:0000313" key="6">
    <source>
        <dbReference type="EMBL" id="NOJ46104.1"/>
    </source>
</evidence>
<evidence type="ECO:0000259" key="5">
    <source>
        <dbReference type="Pfam" id="PF03330"/>
    </source>
</evidence>
<feature type="chain" id="PRO_5031651621" description="Endolytic peptidoglycan transglycosylase RlpA" evidence="3">
    <location>
        <begin position="21"/>
        <end position="107"/>
    </location>
</feature>
<dbReference type="InterPro" id="IPR036908">
    <property type="entry name" value="RlpA-like_sf"/>
</dbReference>
<evidence type="ECO:0000256" key="3">
    <source>
        <dbReference type="HAMAP-Rule" id="MF_02071"/>
    </source>
</evidence>
<dbReference type="Pfam" id="PF03330">
    <property type="entry name" value="DPBB_1"/>
    <property type="match status" value="1"/>
</dbReference>
<keyword evidence="3" id="KW-0732">Signal</keyword>
<dbReference type="NCBIfam" id="TIGR00413">
    <property type="entry name" value="rlpA"/>
    <property type="match status" value="1"/>
</dbReference>